<name>A0A9W8GZV4_9FUNG</name>
<dbReference type="AlphaFoldDB" id="A0A9W8GZV4"/>
<sequence length="620" mass="66236">MHASALRQRTRAIVTTGYRTLISPSHGIRSAAVSPLGLVVSSAQLLPQRRRAPLLGQLRGISVSPTGTPIATRSTDIPRPPPAAPMLDLAADMVAALESSQTSPALIRWSERVGRLANDYRKGRAARRVGVIYADSLESQAALVADTSSMDLAEIGDISFDLLAASAASMQEGNVFADWLFDCDRIVVVAGSTNIVQKLTSTDSFRQCLQLHPHTSLVLSGLDASPATVEAFSGLLRESLSALGMPMSSLAETSCWITPADAPLGGDRDVLQLGPRDGDSVALLANAMRAIILCAEHGGTFVFAPASPRLDNMETVASTSSAALLALVDSTISKDPNSLSPLSKRIQDSFESSDLLTVDSSNGAVKRRIRAWFASGKVWQAVLMRVYEVSDSLIDNAVLKRSLEEAELGMIHAAGRLEGSIRHTASELANGLDRLHQSGSSEAELLSARNALRALAVQTEAVDRFVLVRPVWNAREKLADADECLDGIPRYIRWSLAQFWTINASAIVGATASAVYFNAPLAYAASGFLGLSMLAFVWLGRRWRRLEANIYQHLDARYAALRLELANAHSQALLASLDRPLQGCTKKLTTAMAAEKSPSGGAIASATIAAWKSQLETAMA</sequence>
<accession>A0A9W8GZV4</accession>
<evidence type="ECO:0000256" key="1">
    <source>
        <dbReference type="SAM" id="Phobius"/>
    </source>
</evidence>
<evidence type="ECO:0000313" key="2">
    <source>
        <dbReference type="EMBL" id="KAJ2756291.1"/>
    </source>
</evidence>
<proteinExistence type="predicted"/>
<reference evidence="2" key="1">
    <citation type="submission" date="2022-07" db="EMBL/GenBank/DDBJ databases">
        <title>Phylogenomic reconstructions and comparative analyses of Kickxellomycotina fungi.</title>
        <authorList>
            <person name="Reynolds N.K."/>
            <person name="Stajich J.E."/>
            <person name="Barry K."/>
            <person name="Grigoriev I.V."/>
            <person name="Crous P."/>
            <person name="Smith M.E."/>
        </authorList>
    </citation>
    <scope>NUCLEOTIDE SEQUENCE</scope>
    <source>
        <strain evidence="2">BCRC 34297</strain>
    </source>
</reference>
<dbReference type="OrthoDB" id="5620at2759"/>
<organism evidence="2 3">
    <name type="scientific">Coemansia pectinata</name>
    <dbReference type="NCBI Taxonomy" id="1052879"/>
    <lineage>
        <taxon>Eukaryota</taxon>
        <taxon>Fungi</taxon>
        <taxon>Fungi incertae sedis</taxon>
        <taxon>Zoopagomycota</taxon>
        <taxon>Kickxellomycotina</taxon>
        <taxon>Kickxellomycetes</taxon>
        <taxon>Kickxellales</taxon>
        <taxon>Kickxellaceae</taxon>
        <taxon>Coemansia</taxon>
    </lineage>
</organism>
<protein>
    <submittedName>
        <fullName evidence="2">Uncharacterized protein</fullName>
    </submittedName>
</protein>
<keyword evidence="1" id="KW-0812">Transmembrane</keyword>
<evidence type="ECO:0000313" key="3">
    <source>
        <dbReference type="Proteomes" id="UP001140011"/>
    </source>
</evidence>
<comment type="caution">
    <text evidence="2">The sequence shown here is derived from an EMBL/GenBank/DDBJ whole genome shotgun (WGS) entry which is preliminary data.</text>
</comment>
<gene>
    <name evidence="2" type="ORF">GGI19_000949</name>
</gene>
<feature type="transmembrane region" description="Helical" evidence="1">
    <location>
        <begin position="523"/>
        <end position="540"/>
    </location>
</feature>
<keyword evidence="1" id="KW-0472">Membrane</keyword>
<keyword evidence="1" id="KW-1133">Transmembrane helix</keyword>
<dbReference type="EMBL" id="JANBUH010000030">
    <property type="protein sequence ID" value="KAJ2756291.1"/>
    <property type="molecule type" value="Genomic_DNA"/>
</dbReference>
<dbReference type="Proteomes" id="UP001140011">
    <property type="component" value="Unassembled WGS sequence"/>
</dbReference>
<keyword evidence="3" id="KW-1185">Reference proteome</keyword>